<dbReference type="RefSeq" id="WP_187995996.1">
    <property type="nucleotide sequence ID" value="NZ_JACEXG010000001.1"/>
</dbReference>
<comment type="similarity">
    <text evidence="1">Belongs to the peptidase C40 family.</text>
</comment>
<evidence type="ECO:0000256" key="3">
    <source>
        <dbReference type="ARBA" id="ARBA00022801"/>
    </source>
</evidence>
<dbReference type="EMBL" id="JAFFJS010000001">
    <property type="protein sequence ID" value="MBM9432455.1"/>
    <property type="molecule type" value="Genomic_DNA"/>
</dbReference>
<dbReference type="InterPro" id="IPR010916">
    <property type="entry name" value="TonB_box_CS"/>
</dbReference>
<dbReference type="InterPro" id="IPR051794">
    <property type="entry name" value="PG_Endopeptidase_C40"/>
</dbReference>
<dbReference type="PROSITE" id="PS00430">
    <property type="entry name" value="TONB_DEPENDENT_REC_1"/>
    <property type="match status" value="1"/>
</dbReference>
<name>A0ABS2TCT2_9ACTO</name>
<keyword evidence="7" id="KW-1185">Reference proteome</keyword>
<evidence type="ECO:0000259" key="5">
    <source>
        <dbReference type="PROSITE" id="PS51935"/>
    </source>
</evidence>
<evidence type="ECO:0000256" key="2">
    <source>
        <dbReference type="ARBA" id="ARBA00022670"/>
    </source>
</evidence>
<dbReference type="InterPro" id="IPR000064">
    <property type="entry name" value="NLP_P60_dom"/>
</dbReference>
<dbReference type="Pfam" id="PF00877">
    <property type="entry name" value="NLPC_P60"/>
    <property type="match status" value="1"/>
</dbReference>
<dbReference type="Gene3D" id="3.90.1720.10">
    <property type="entry name" value="endopeptidase domain like (from Nostoc punctiforme)"/>
    <property type="match status" value="1"/>
</dbReference>
<comment type="caution">
    <text evidence="6">The sequence shown here is derived from an EMBL/GenBank/DDBJ whole genome shotgun (WGS) entry which is preliminary data.</text>
</comment>
<evidence type="ECO:0000256" key="4">
    <source>
        <dbReference type="ARBA" id="ARBA00022807"/>
    </source>
</evidence>
<keyword evidence="2" id="KW-0645">Protease</keyword>
<dbReference type="PROSITE" id="PS51935">
    <property type="entry name" value="NLPC_P60"/>
    <property type="match status" value="1"/>
</dbReference>
<keyword evidence="3" id="KW-0378">Hydrolase</keyword>
<sequence length="254" mass="25887">MIKSQRSGRHVAAPAVKPMTAGVVTAAAATTGMIFSATVPAALAAEEEVGASEQIDLAQEPVEELATEFTVQTDGAQDFALDSVTVSAQAPVVAEPVVEEVAAAPEVIAAPEVAAVPAQTTTQAPAQVETVEETVQAPAAPVASGRGAQVVAIARSYVGAPYVWGGTSPAGWDCIGFAGYVYRQVGVSLPASSSAARYAGTQVSAAEAQPGDLMWWPGHVGIYTGNGMHIAAWNPSMGTKEAAVWGSPIYLRVL</sequence>
<dbReference type="Proteomes" id="UP000705983">
    <property type="component" value="Unassembled WGS sequence"/>
</dbReference>
<evidence type="ECO:0000256" key="1">
    <source>
        <dbReference type="ARBA" id="ARBA00007074"/>
    </source>
</evidence>
<gene>
    <name evidence="6" type="ORF">JVW63_01850</name>
</gene>
<proteinExistence type="inferred from homology"/>
<evidence type="ECO:0000313" key="7">
    <source>
        <dbReference type="Proteomes" id="UP000705983"/>
    </source>
</evidence>
<organism evidence="6 7">
    <name type="scientific">Flaviflexus equikiangi</name>
    <dbReference type="NCBI Taxonomy" id="2758573"/>
    <lineage>
        <taxon>Bacteria</taxon>
        <taxon>Bacillati</taxon>
        <taxon>Actinomycetota</taxon>
        <taxon>Actinomycetes</taxon>
        <taxon>Actinomycetales</taxon>
        <taxon>Actinomycetaceae</taxon>
        <taxon>Flaviflexus</taxon>
    </lineage>
</organism>
<dbReference type="SUPFAM" id="SSF54001">
    <property type="entry name" value="Cysteine proteinases"/>
    <property type="match status" value="1"/>
</dbReference>
<feature type="domain" description="NlpC/P60" evidence="5">
    <location>
        <begin position="144"/>
        <end position="254"/>
    </location>
</feature>
<evidence type="ECO:0000313" key="6">
    <source>
        <dbReference type="EMBL" id="MBM9432455.1"/>
    </source>
</evidence>
<dbReference type="InterPro" id="IPR038765">
    <property type="entry name" value="Papain-like_cys_pep_sf"/>
</dbReference>
<dbReference type="PANTHER" id="PTHR47359:SF3">
    <property type="entry name" value="NLP_P60 DOMAIN-CONTAINING PROTEIN-RELATED"/>
    <property type="match status" value="1"/>
</dbReference>
<reference evidence="7" key="1">
    <citation type="submission" date="2021-02" db="EMBL/GenBank/DDBJ databases">
        <title>Leucobacter sp. CX169.</title>
        <authorList>
            <person name="Cheng Y."/>
        </authorList>
    </citation>
    <scope>NUCLEOTIDE SEQUENCE [LARGE SCALE GENOMIC DNA]</scope>
    <source>
        <strain evidence="7">JY899</strain>
    </source>
</reference>
<keyword evidence="4" id="KW-0788">Thiol protease</keyword>
<accession>A0ABS2TCT2</accession>
<protein>
    <submittedName>
        <fullName evidence="6">C40 family peptidase</fullName>
    </submittedName>
</protein>
<dbReference type="PANTHER" id="PTHR47359">
    <property type="entry name" value="PEPTIDOGLYCAN DL-ENDOPEPTIDASE CWLO"/>
    <property type="match status" value="1"/>
</dbReference>